<dbReference type="AlphaFoldDB" id="A0A2T2WIV5"/>
<dbReference type="InterPro" id="IPR036390">
    <property type="entry name" value="WH_DNA-bd_sf"/>
</dbReference>
<dbReference type="InterPro" id="IPR039422">
    <property type="entry name" value="MarR/SlyA-like"/>
</dbReference>
<dbReference type="GO" id="GO:0006950">
    <property type="term" value="P:response to stress"/>
    <property type="evidence" value="ECO:0007669"/>
    <property type="project" value="TreeGrafter"/>
</dbReference>
<feature type="domain" description="HTH marR-type" evidence="4">
    <location>
        <begin position="17"/>
        <end position="145"/>
    </location>
</feature>
<gene>
    <name evidence="5" type="ORF">C7B45_08080</name>
</gene>
<protein>
    <submittedName>
        <fullName evidence="5">MarR family transcriptional regulator</fullName>
    </submittedName>
</protein>
<keyword evidence="1" id="KW-0805">Transcription regulation</keyword>
<comment type="caution">
    <text evidence="5">The sequence shown here is derived from an EMBL/GenBank/DDBJ whole genome shotgun (WGS) entry which is preliminary data.</text>
</comment>
<evidence type="ECO:0000256" key="2">
    <source>
        <dbReference type="ARBA" id="ARBA00023125"/>
    </source>
</evidence>
<sequence>MERSMTEDSSSSSIDGALRAFFRLGMLAESISLELWQQHGLTLGQGRLLYRLREQPRVAGDLAKELGVRAASLTRMMERLESQGLVERRLDRSDRRRILVEITANGRDLLGSIKDWHKGPLVQALKAMSEDERAQFTKIVDDFLDRVQDPDE</sequence>
<dbReference type="PROSITE" id="PS01117">
    <property type="entry name" value="HTH_MARR_1"/>
    <property type="match status" value="1"/>
</dbReference>
<evidence type="ECO:0000256" key="1">
    <source>
        <dbReference type="ARBA" id="ARBA00023015"/>
    </source>
</evidence>
<dbReference type="PROSITE" id="PS50995">
    <property type="entry name" value="HTH_MARR_2"/>
    <property type="match status" value="1"/>
</dbReference>
<dbReference type="EMBL" id="PXYV01000021">
    <property type="protein sequence ID" value="PSR22172.1"/>
    <property type="molecule type" value="Genomic_DNA"/>
</dbReference>
<dbReference type="Proteomes" id="UP000241848">
    <property type="component" value="Unassembled WGS sequence"/>
</dbReference>
<evidence type="ECO:0000259" key="4">
    <source>
        <dbReference type="PROSITE" id="PS50995"/>
    </source>
</evidence>
<evidence type="ECO:0000313" key="5">
    <source>
        <dbReference type="EMBL" id="PSR22172.1"/>
    </source>
</evidence>
<dbReference type="PANTHER" id="PTHR33164">
    <property type="entry name" value="TRANSCRIPTIONAL REGULATOR, MARR FAMILY"/>
    <property type="match status" value="1"/>
</dbReference>
<accession>A0A2T2WIV5</accession>
<dbReference type="SUPFAM" id="SSF46785">
    <property type="entry name" value="Winged helix' DNA-binding domain"/>
    <property type="match status" value="1"/>
</dbReference>
<proteinExistence type="predicted"/>
<dbReference type="GO" id="GO:0003677">
    <property type="term" value="F:DNA binding"/>
    <property type="evidence" value="ECO:0007669"/>
    <property type="project" value="UniProtKB-KW"/>
</dbReference>
<dbReference type="InterPro" id="IPR036388">
    <property type="entry name" value="WH-like_DNA-bd_sf"/>
</dbReference>
<dbReference type="PRINTS" id="PR00598">
    <property type="entry name" value="HTHMARR"/>
</dbReference>
<name>A0A2T2WIV5_9FIRM</name>
<evidence type="ECO:0000313" key="6">
    <source>
        <dbReference type="Proteomes" id="UP000241848"/>
    </source>
</evidence>
<dbReference type="GO" id="GO:0003700">
    <property type="term" value="F:DNA-binding transcription factor activity"/>
    <property type="evidence" value="ECO:0007669"/>
    <property type="project" value="InterPro"/>
</dbReference>
<organism evidence="5 6">
    <name type="scientific">Sulfobacillus acidophilus</name>
    <dbReference type="NCBI Taxonomy" id="53633"/>
    <lineage>
        <taxon>Bacteria</taxon>
        <taxon>Bacillati</taxon>
        <taxon>Bacillota</taxon>
        <taxon>Clostridia</taxon>
        <taxon>Eubacteriales</taxon>
        <taxon>Clostridiales Family XVII. Incertae Sedis</taxon>
        <taxon>Sulfobacillus</taxon>
    </lineage>
</organism>
<dbReference type="PANTHER" id="PTHR33164:SF43">
    <property type="entry name" value="HTH-TYPE TRANSCRIPTIONAL REPRESSOR YETL"/>
    <property type="match status" value="1"/>
</dbReference>
<dbReference type="InterPro" id="IPR000835">
    <property type="entry name" value="HTH_MarR-typ"/>
</dbReference>
<dbReference type="SMART" id="SM00347">
    <property type="entry name" value="HTH_MARR"/>
    <property type="match status" value="1"/>
</dbReference>
<dbReference type="Pfam" id="PF01047">
    <property type="entry name" value="MarR"/>
    <property type="match status" value="1"/>
</dbReference>
<dbReference type="Gene3D" id="1.10.10.10">
    <property type="entry name" value="Winged helix-like DNA-binding domain superfamily/Winged helix DNA-binding domain"/>
    <property type="match status" value="1"/>
</dbReference>
<reference evidence="5 6" key="1">
    <citation type="journal article" date="2014" name="BMC Genomics">
        <title>Comparison of environmental and isolate Sulfobacillus genomes reveals diverse carbon, sulfur, nitrogen, and hydrogen metabolisms.</title>
        <authorList>
            <person name="Justice N.B."/>
            <person name="Norman A."/>
            <person name="Brown C.T."/>
            <person name="Singh A."/>
            <person name="Thomas B.C."/>
            <person name="Banfield J.F."/>
        </authorList>
    </citation>
    <scope>NUCLEOTIDE SEQUENCE [LARGE SCALE GENOMIC DNA]</scope>
    <source>
        <strain evidence="5">AMDSBA3</strain>
    </source>
</reference>
<dbReference type="InterPro" id="IPR023187">
    <property type="entry name" value="Tscrpt_reg_MarR-type_CS"/>
</dbReference>
<keyword evidence="3" id="KW-0804">Transcription</keyword>
<evidence type="ECO:0000256" key="3">
    <source>
        <dbReference type="ARBA" id="ARBA00023163"/>
    </source>
</evidence>
<keyword evidence="2" id="KW-0238">DNA-binding</keyword>